<evidence type="ECO:0000313" key="2">
    <source>
        <dbReference type="EMBL" id="MBL0747269.1"/>
    </source>
</evidence>
<protein>
    <submittedName>
        <fullName evidence="2">DUF2306 domain-containing protein</fullName>
    </submittedName>
</protein>
<evidence type="ECO:0000256" key="1">
    <source>
        <dbReference type="SAM" id="Phobius"/>
    </source>
</evidence>
<dbReference type="InterPro" id="IPR018750">
    <property type="entry name" value="DUF2306_membrane"/>
</dbReference>
<feature type="transmembrane region" description="Helical" evidence="1">
    <location>
        <begin position="20"/>
        <end position="40"/>
    </location>
</feature>
<evidence type="ECO:0000313" key="3">
    <source>
        <dbReference type="Proteomes" id="UP000636918"/>
    </source>
</evidence>
<feature type="transmembrane region" description="Helical" evidence="1">
    <location>
        <begin position="96"/>
        <end position="114"/>
    </location>
</feature>
<keyword evidence="1" id="KW-1133">Transmembrane helix</keyword>
<feature type="transmembrane region" description="Helical" evidence="1">
    <location>
        <begin position="192"/>
        <end position="210"/>
    </location>
</feature>
<name>A0ABS1L6E8_9ACTN</name>
<dbReference type="RefSeq" id="WP_201934961.1">
    <property type="nucleotide sequence ID" value="NZ_JAERSG010000002.1"/>
</dbReference>
<keyword evidence="1" id="KW-0812">Transmembrane</keyword>
<feature type="transmembrane region" description="Helical" evidence="1">
    <location>
        <begin position="160"/>
        <end position="180"/>
    </location>
</feature>
<dbReference type="EMBL" id="JAERSG010000002">
    <property type="protein sequence ID" value="MBL0747269.1"/>
    <property type="molecule type" value="Genomic_DNA"/>
</dbReference>
<dbReference type="Proteomes" id="UP000636918">
    <property type="component" value="Unassembled WGS sequence"/>
</dbReference>
<feature type="transmembrane region" description="Helical" evidence="1">
    <location>
        <begin position="126"/>
        <end position="148"/>
    </location>
</feature>
<accession>A0ABS1L6E8</accession>
<gene>
    <name evidence="2" type="ORF">JI751_06590</name>
</gene>
<sequence>MTILAPPAPAATRTRRDWSIPASLIALTAVPALAGAARLVDLSGGRTEENARFFDLPLPIVVHIIGATTFCVLGAFQLQPSLRRRRPTWHRWSGRILVPAGIAAALSGMWMAVFSDLPAYDNTALMWLRLVFGSLMVAGLVLGLRAILRRDVATHRRWMARSYAVAQGAGTQALVLGPLTVVAGQPDGTVKAVGMGLAWVINLAVAEWLVRRGQRHVISGANGP</sequence>
<keyword evidence="1" id="KW-0472">Membrane</keyword>
<feature type="transmembrane region" description="Helical" evidence="1">
    <location>
        <begin position="60"/>
        <end position="76"/>
    </location>
</feature>
<comment type="caution">
    <text evidence="2">The sequence shown here is derived from an EMBL/GenBank/DDBJ whole genome shotgun (WGS) entry which is preliminary data.</text>
</comment>
<reference evidence="2 3" key="1">
    <citation type="submission" date="2021-01" db="EMBL/GenBank/DDBJ databases">
        <title>Genome seq and assembly of Nocardiodes sp. G10.</title>
        <authorList>
            <person name="Chhetri G."/>
        </authorList>
    </citation>
    <scope>NUCLEOTIDE SEQUENCE [LARGE SCALE GENOMIC DNA]</scope>
    <source>
        <strain evidence="2 3">G10</strain>
    </source>
</reference>
<dbReference type="Pfam" id="PF10067">
    <property type="entry name" value="DUF2306"/>
    <property type="match status" value="1"/>
</dbReference>
<proteinExistence type="predicted"/>
<keyword evidence="3" id="KW-1185">Reference proteome</keyword>
<organism evidence="2 3">
    <name type="scientific">Nocardioides baculatus</name>
    <dbReference type="NCBI Taxonomy" id="2801337"/>
    <lineage>
        <taxon>Bacteria</taxon>
        <taxon>Bacillati</taxon>
        <taxon>Actinomycetota</taxon>
        <taxon>Actinomycetes</taxon>
        <taxon>Propionibacteriales</taxon>
        <taxon>Nocardioidaceae</taxon>
        <taxon>Nocardioides</taxon>
    </lineage>
</organism>